<keyword evidence="3" id="KW-0812">Transmembrane</keyword>
<dbReference type="STRING" id="1424661.SAMN05216281_12512"/>
<dbReference type="Proteomes" id="UP000297654">
    <property type="component" value="Unassembled WGS sequence"/>
</dbReference>
<dbReference type="Gene3D" id="1.20.1250.20">
    <property type="entry name" value="MFS general substrate transporter like domains"/>
    <property type="match status" value="1"/>
</dbReference>
<keyword evidence="5" id="KW-0472">Membrane</keyword>
<dbReference type="GO" id="GO:0005886">
    <property type="term" value="C:plasma membrane"/>
    <property type="evidence" value="ECO:0007669"/>
    <property type="project" value="UniProtKB-SubCell"/>
</dbReference>
<proteinExistence type="predicted"/>
<dbReference type="SUPFAM" id="SSF103473">
    <property type="entry name" value="MFS general substrate transporter"/>
    <property type="match status" value="1"/>
</dbReference>
<organism evidence="6 7">
    <name type="scientific">Cryobacterium luteum</name>
    <dbReference type="NCBI Taxonomy" id="1424661"/>
    <lineage>
        <taxon>Bacteria</taxon>
        <taxon>Bacillati</taxon>
        <taxon>Actinomycetota</taxon>
        <taxon>Actinomycetes</taxon>
        <taxon>Micrococcales</taxon>
        <taxon>Microbacteriaceae</taxon>
        <taxon>Cryobacterium</taxon>
    </lineage>
</organism>
<evidence type="ECO:0000256" key="5">
    <source>
        <dbReference type="ARBA" id="ARBA00023136"/>
    </source>
</evidence>
<name>A0A1H8L8B8_9MICO</name>
<dbReference type="PANTHER" id="PTHR23513:SF6">
    <property type="entry name" value="MAJOR FACILITATOR SUPERFAMILY ASSOCIATED DOMAIN-CONTAINING PROTEIN"/>
    <property type="match status" value="1"/>
</dbReference>
<evidence type="ECO:0000313" key="6">
    <source>
        <dbReference type="EMBL" id="TFB94444.1"/>
    </source>
</evidence>
<comment type="subcellular location">
    <subcellularLocation>
        <location evidence="1">Cell membrane</location>
        <topology evidence="1">Multi-pass membrane protein</topology>
    </subcellularLocation>
</comment>
<evidence type="ECO:0000256" key="3">
    <source>
        <dbReference type="ARBA" id="ARBA00022692"/>
    </source>
</evidence>
<sequence length="420" mass="42972">MSTLKEQADEQRRTLRRSFPAATFLSYFAIGIIEFAIPFVAVSELGASALVLAVLGVCRFAPQVLLSGLAAKIVNSTNQRRVLVAAEIFRAAAFAIAALALFASPAATLVVFGIASVVMAWASTLTAVSTQVVVPAVFAGRELTTVYSRLSISESLGDGLAPFLSGIGISALGVSGTFAVSGVLALGACSFLVTVPRVLASSEDVDVDVGVGPSRGRKGLRNGLAINFSTAPMIALTIWAIAYNLGQSAIEPLVLISLLAATPVTVASYGLIRSVSVLFAVVGAAFAGRLPRAIRSGLGISVFGFAAISSYALVGLGVVLGGYEGLVVVFVGFAIDEFCSGVVLVLLQSYRGSTISLANRADAAATFRAACLLAIPVGLLAGGFSGIVLPPTTVIVFVGVAMIIPGMVLLARPVRSIVFA</sequence>
<dbReference type="EMBL" id="SOFF01000006">
    <property type="protein sequence ID" value="TFB94444.1"/>
    <property type="molecule type" value="Genomic_DNA"/>
</dbReference>
<accession>A0A1H8L8B8</accession>
<evidence type="ECO:0000256" key="1">
    <source>
        <dbReference type="ARBA" id="ARBA00004651"/>
    </source>
</evidence>
<dbReference type="GO" id="GO:0022857">
    <property type="term" value="F:transmembrane transporter activity"/>
    <property type="evidence" value="ECO:0007669"/>
    <property type="project" value="InterPro"/>
</dbReference>
<dbReference type="AlphaFoldDB" id="A0A1H8L8B8"/>
<keyword evidence="7" id="KW-1185">Reference proteome</keyword>
<dbReference type="RefSeq" id="WP_092112426.1">
    <property type="nucleotide sequence ID" value="NZ_FOCN01000025.1"/>
</dbReference>
<evidence type="ECO:0000313" key="7">
    <source>
        <dbReference type="Proteomes" id="UP000297654"/>
    </source>
</evidence>
<evidence type="ECO:0000256" key="4">
    <source>
        <dbReference type="ARBA" id="ARBA00022989"/>
    </source>
</evidence>
<dbReference type="InterPro" id="IPR036259">
    <property type="entry name" value="MFS_trans_sf"/>
</dbReference>
<dbReference type="PANTHER" id="PTHR23513">
    <property type="entry name" value="INTEGRAL MEMBRANE EFFLUX PROTEIN-RELATED"/>
    <property type="match status" value="1"/>
</dbReference>
<protein>
    <submittedName>
        <fullName evidence="6">MFS transporter</fullName>
    </submittedName>
</protein>
<dbReference type="Pfam" id="PF07690">
    <property type="entry name" value="MFS_1"/>
    <property type="match status" value="1"/>
</dbReference>
<evidence type="ECO:0000256" key="2">
    <source>
        <dbReference type="ARBA" id="ARBA00022475"/>
    </source>
</evidence>
<gene>
    <name evidence="6" type="ORF">E3O10_01330</name>
</gene>
<dbReference type="InterPro" id="IPR011701">
    <property type="entry name" value="MFS"/>
</dbReference>
<reference evidence="6 7" key="1">
    <citation type="submission" date="2019-03" db="EMBL/GenBank/DDBJ databases">
        <title>Genomics of glacier-inhabiting Cryobacterium strains.</title>
        <authorList>
            <person name="Liu Q."/>
            <person name="Xin Y.-H."/>
        </authorList>
    </citation>
    <scope>NUCLEOTIDE SEQUENCE [LARGE SCALE GENOMIC DNA]</scope>
    <source>
        <strain evidence="6 7">Hh15</strain>
    </source>
</reference>
<keyword evidence="2" id="KW-1003">Cell membrane</keyword>
<keyword evidence="4" id="KW-1133">Transmembrane helix</keyword>
<comment type="caution">
    <text evidence="6">The sequence shown here is derived from an EMBL/GenBank/DDBJ whole genome shotgun (WGS) entry which is preliminary data.</text>
</comment>
<dbReference type="OrthoDB" id="5177575at2"/>